<dbReference type="SUPFAM" id="SSF140741">
    <property type="entry name" value="RUN domain-like"/>
    <property type="match status" value="1"/>
</dbReference>
<protein>
    <recommendedName>
        <fullName evidence="2">RUN domain-containing protein</fullName>
    </recommendedName>
</protein>
<comment type="caution">
    <text evidence="3">The sequence shown here is derived from an EMBL/GenBank/DDBJ whole genome shotgun (WGS) entry which is preliminary data.</text>
</comment>
<accession>A0AAD5M4H6</accession>
<dbReference type="PANTHER" id="PTHR15591">
    <property type="entry name" value="RUN AND SH3 DOMAIN CONTAINING"/>
    <property type="match status" value="1"/>
</dbReference>
<feature type="domain" description="RUN" evidence="2">
    <location>
        <begin position="1"/>
        <end position="95"/>
    </location>
</feature>
<dbReference type="InterPro" id="IPR037213">
    <property type="entry name" value="Run_dom_sf"/>
</dbReference>
<proteinExistence type="predicted"/>
<dbReference type="EMBL" id="JAHQIW010001297">
    <property type="protein sequence ID" value="KAJ1352052.1"/>
    <property type="molecule type" value="Genomic_DNA"/>
</dbReference>
<evidence type="ECO:0000259" key="2">
    <source>
        <dbReference type="PROSITE" id="PS50826"/>
    </source>
</evidence>
<dbReference type="Proteomes" id="UP001196413">
    <property type="component" value="Unassembled WGS sequence"/>
</dbReference>
<feature type="signal peptide" evidence="1">
    <location>
        <begin position="1"/>
        <end position="21"/>
    </location>
</feature>
<dbReference type="PROSITE" id="PS50826">
    <property type="entry name" value="RUN"/>
    <property type="match status" value="1"/>
</dbReference>
<keyword evidence="4" id="KW-1185">Reference proteome</keyword>
<dbReference type="Gene3D" id="1.20.58.900">
    <property type="match status" value="1"/>
</dbReference>
<organism evidence="3 4">
    <name type="scientific">Parelaphostrongylus tenuis</name>
    <name type="common">Meningeal worm</name>
    <dbReference type="NCBI Taxonomy" id="148309"/>
    <lineage>
        <taxon>Eukaryota</taxon>
        <taxon>Metazoa</taxon>
        <taxon>Ecdysozoa</taxon>
        <taxon>Nematoda</taxon>
        <taxon>Chromadorea</taxon>
        <taxon>Rhabditida</taxon>
        <taxon>Rhabditina</taxon>
        <taxon>Rhabditomorpha</taxon>
        <taxon>Strongyloidea</taxon>
        <taxon>Metastrongylidae</taxon>
        <taxon>Parelaphostrongylus</taxon>
    </lineage>
</organism>
<sequence length="106" mass="12437">MALIFFGVLLTTIENIVSSHARLRRSKDAQWKAFVSTAVNEKKLPAWLRIIFRSRHVVEMCYNSWSYVARTGCEELYTLLEDLHKYNVELPVDLALRPFQQMKDAF</sequence>
<evidence type="ECO:0000313" key="3">
    <source>
        <dbReference type="EMBL" id="KAJ1352052.1"/>
    </source>
</evidence>
<dbReference type="Pfam" id="PF02759">
    <property type="entry name" value="RUN"/>
    <property type="match status" value="1"/>
</dbReference>
<evidence type="ECO:0000256" key="1">
    <source>
        <dbReference type="SAM" id="SignalP"/>
    </source>
</evidence>
<reference evidence="3" key="1">
    <citation type="submission" date="2021-06" db="EMBL/GenBank/DDBJ databases">
        <title>Parelaphostrongylus tenuis whole genome reference sequence.</title>
        <authorList>
            <person name="Garwood T.J."/>
            <person name="Larsen P.A."/>
            <person name="Fountain-Jones N.M."/>
            <person name="Garbe J.R."/>
            <person name="Macchietto M.G."/>
            <person name="Kania S.A."/>
            <person name="Gerhold R.W."/>
            <person name="Richards J.E."/>
            <person name="Wolf T.M."/>
        </authorList>
    </citation>
    <scope>NUCLEOTIDE SEQUENCE</scope>
    <source>
        <strain evidence="3">MNPRO001-30</strain>
        <tissue evidence="3">Meninges</tissue>
    </source>
</reference>
<dbReference type="InterPro" id="IPR047343">
    <property type="entry name" value="RUSC1_2"/>
</dbReference>
<feature type="chain" id="PRO_5042251496" description="RUN domain-containing protein" evidence="1">
    <location>
        <begin position="22"/>
        <end position="106"/>
    </location>
</feature>
<evidence type="ECO:0000313" key="4">
    <source>
        <dbReference type="Proteomes" id="UP001196413"/>
    </source>
</evidence>
<name>A0AAD5M4H6_PARTN</name>
<dbReference type="SMART" id="SM00593">
    <property type="entry name" value="RUN"/>
    <property type="match status" value="1"/>
</dbReference>
<gene>
    <name evidence="3" type="ORF">KIN20_008239</name>
</gene>
<dbReference type="PANTHER" id="PTHR15591:SF19">
    <property type="entry name" value="RUN DOMAIN-CONTAINING PROTEIN 1 ISOFORM X1"/>
    <property type="match status" value="1"/>
</dbReference>
<dbReference type="AlphaFoldDB" id="A0AAD5M4H6"/>
<keyword evidence="1" id="KW-0732">Signal</keyword>
<dbReference type="InterPro" id="IPR004012">
    <property type="entry name" value="Run_dom"/>
</dbReference>